<proteinExistence type="predicted"/>
<dbReference type="InterPro" id="IPR051570">
    <property type="entry name" value="TBC1_cilium_biogenesis"/>
</dbReference>
<keyword evidence="5" id="KW-1185">Reference proteome</keyword>
<evidence type="ECO:0000259" key="3">
    <source>
        <dbReference type="Pfam" id="PF04003"/>
    </source>
</evidence>
<dbReference type="PANTHER" id="PTHR19853">
    <property type="entry name" value="WD REPEAT CONTAINING PROTEIN 3 WDR3"/>
    <property type="match status" value="1"/>
</dbReference>
<name>A0ABN7P1A5_TIMPD</name>
<evidence type="ECO:0000256" key="1">
    <source>
        <dbReference type="ARBA" id="ARBA00022574"/>
    </source>
</evidence>
<dbReference type="InterPro" id="IPR007148">
    <property type="entry name" value="SSU_processome_Utp12"/>
</dbReference>
<keyword evidence="1" id="KW-0853">WD repeat</keyword>
<evidence type="ECO:0000313" key="4">
    <source>
        <dbReference type="EMBL" id="CAG2059741.1"/>
    </source>
</evidence>
<accession>A0ABN7P1A5</accession>
<evidence type="ECO:0000256" key="2">
    <source>
        <dbReference type="ARBA" id="ARBA00022737"/>
    </source>
</evidence>
<protein>
    <recommendedName>
        <fullName evidence="3">Small-subunit processome Utp12 domain-containing protein</fullName>
    </recommendedName>
</protein>
<keyword evidence="2" id="KW-0677">Repeat</keyword>
<dbReference type="Proteomes" id="UP001153148">
    <property type="component" value="Unassembled WGS sequence"/>
</dbReference>
<reference evidence="4" key="1">
    <citation type="submission" date="2021-03" db="EMBL/GenBank/DDBJ databases">
        <authorList>
            <person name="Tran Van P."/>
        </authorList>
    </citation>
    <scope>NUCLEOTIDE SEQUENCE</scope>
</reference>
<dbReference type="PANTHER" id="PTHR19853:SF0">
    <property type="entry name" value="WD REPEAT-CONTAINING PROTEIN 3"/>
    <property type="match status" value="1"/>
</dbReference>
<comment type="caution">
    <text evidence="4">The sequence shown here is derived from an EMBL/GenBank/DDBJ whole genome shotgun (WGS) entry which is preliminary data.</text>
</comment>
<evidence type="ECO:0000313" key="5">
    <source>
        <dbReference type="Proteomes" id="UP001153148"/>
    </source>
</evidence>
<dbReference type="EMBL" id="CAJPIN010010402">
    <property type="protein sequence ID" value="CAG2059741.1"/>
    <property type="molecule type" value="Genomic_DNA"/>
</dbReference>
<gene>
    <name evidence="4" type="ORF">TPAB3V08_LOCUS6700</name>
</gene>
<organism evidence="4 5">
    <name type="scientific">Timema podura</name>
    <name type="common">Walking stick</name>
    <dbReference type="NCBI Taxonomy" id="61482"/>
    <lineage>
        <taxon>Eukaryota</taxon>
        <taxon>Metazoa</taxon>
        <taxon>Ecdysozoa</taxon>
        <taxon>Arthropoda</taxon>
        <taxon>Hexapoda</taxon>
        <taxon>Insecta</taxon>
        <taxon>Pterygota</taxon>
        <taxon>Neoptera</taxon>
        <taxon>Polyneoptera</taxon>
        <taxon>Phasmatodea</taxon>
        <taxon>Timematodea</taxon>
        <taxon>Timematoidea</taxon>
        <taxon>Timematidae</taxon>
        <taxon>Timema</taxon>
    </lineage>
</organism>
<feature type="domain" description="Small-subunit processome Utp12" evidence="3">
    <location>
        <begin position="23"/>
        <end position="126"/>
    </location>
</feature>
<sequence>MSKSSKKPPPPPAIMTAYKVSTPDDFLLETLARIRTSDLEETLLILPFTSVCDLLTSLPPLLSRGHQTELLCKVVVFLLKIYHGPIVGNQTLLPIIVKLKKLMFTTVNDVRDMVGYNLQGLRYLQRDLEAREGVQLFRDATLQRKDREKKRKKRDRNLKRAIMTL</sequence>
<dbReference type="Pfam" id="PF04003">
    <property type="entry name" value="Utp12"/>
    <property type="match status" value="1"/>
</dbReference>